<reference evidence="3" key="1">
    <citation type="journal article" date="2019" name="Int. J. Syst. Evol. Microbiol.">
        <title>The Global Catalogue of Microorganisms (GCM) 10K type strain sequencing project: providing services to taxonomists for standard genome sequencing and annotation.</title>
        <authorList>
            <consortium name="The Broad Institute Genomics Platform"/>
            <consortium name="The Broad Institute Genome Sequencing Center for Infectious Disease"/>
            <person name="Wu L."/>
            <person name="Ma J."/>
        </authorList>
    </citation>
    <scope>NUCLEOTIDE SEQUENCE [LARGE SCALE GENOMIC DNA]</scope>
    <source>
        <strain evidence="3">CCM 9110</strain>
    </source>
</reference>
<dbReference type="Proteomes" id="UP001597199">
    <property type="component" value="Unassembled WGS sequence"/>
</dbReference>
<accession>A0ABW4BEY7</accession>
<dbReference type="InterPro" id="IPR041644">
    <property type="entry name" value="GNAT_C"/>
</dbReference>
<evidence type="ECO:0000313" key="3">
    <source>
        <dbReference type="Proteomes" id="UP001597199"/>
    </source>
</evidence>
<proteinExistence type="predicted"/>
<protein>
    <recommendedName>
        <fullName evidence="1">GNAT-like C-terminal domain-containing protein</fullName>
    </recommendedName>
</protein>
<comment type="caution">
    <text evidence="2">The sequence shown here is derived from an EMBL/GenBank/DDBJ whole genome shotgun (WGS) entry which is preliminary data.</text>
</comment>
<gene>
    <name evidence="2" type="ORF">ACFQ41_06010</name>
</gene>
<feature type="domain" description="GNAT-like C-terminal" evidence="1">
    <location>
        <begin position="109"/>
        <end position="249"/>
    </location>
</feature>
<sequence>MTFEAWLTAIGLPSAAQAVAMRSVPDLEQWHQLAADESAFLARLAGQPKLALQVFAHLLYGEQAHYATTAAWVADGRDIAIWAADYAQKQGGIGVTENDWLRFTLVHQVVRLGRLQFEPWQPTAALGPLATGTQALQVHIPADGPLSPAACDEAFALAQARFGQLPLVCDSWLMSPALQALLPATSNIRQFQNRFQVVTVDPAAHQAEERLFGTWEANPDRYITRTTLQKRAKAWLQAGKQIGMAVGVMLPA</sequence>
<dbReference type="Pfam" id="PF18164">
    <property type="entry name" value="GNAT_C"/>
    <property type="match status" value="1"/>
</dbReference>
<name>A0ABW4BEY7_9LACO</name>
<evidence type="ECO:0000259" key="1">
    <source>
        <dbReference type="Pfam" id="PF18164"/>
    </source>
</evidence>
<dbReference type="RefSeq" id="WP_204118530.1">
    <property type="nucleotide sequence ID" value="NZ_BOLV01000005.1"/>
</dbReference>
<dbReference type="Gene3D" id="3.40.630.120">
    <property type="match status" value="1"/>
</dbReference>
<dbReference type="EMBL" id="JBHTOA010000025">
    <property type="protein sequence ID" value="MFD1398859.1"/>
    <property type="molecule type" value="Genomic_DNA"/>
</dbReference>
<keyword evidence="3" id="KW-1185">Reference proteome</keyword>
<organism evidence="2 3">
    <name type="scientific">Lacticaseibacillus suilingensis</name>
    <dbReference type="NCBI Taxonomy" id="2799577"/>
    <lineage>
        <taxon>Bacteria</taxon>
        <taxon>Bacillati</taxon>
        <taxon>Bacillota</taxon>
        <taxon>Bacilli</taxon>
        <taxon>Lactobacillales</taxon>
        <taxon>Lactobacillaceae</taxon>
        <taxon>Lacticaseibacillus</taxon>
    </lineage>
</organism>
<evidence type="ECO:0000313" key="2">
    <source>
        <dbReference type="EMBL" id="MFD1398859.1"/>
    </source>
</evidence>